<keyword evidence="3" id="KW-1185">Reference proteome</keyword>
<dbReference type="RefSeq" id="WP_301188767.1">
    <property type="nucleotide sequence ID" value="NZ_JAPDPJ010000001.1"/>
</dbReference>
<keyword evidence="1" id="KW-0472">Membrane</keyword>
<proteinExistence type="predicted"/>
<gene>
    <name evidence="2" type="ORF">OM075_01890</name>
</gene>
<protein>
    <submittedName>
        <fullName evidence="2">DUF4956 domain-containing protein</fullName>
    </submittedName>
</protein>
<reference evidence="2" key="1">
    <citation type="submission" date="2022-10" db="EMBL/GenBank/DDBJ databases">
        <authorList>
            <person name="Yu W.X."/>
        </authorList>
    </citation>
    <scope>NUCLEOTIDE SEQUENCE</scope>
    <source>
        <strain evidence="2">AAT</strain>
    </source>
</reference>
<organism evidence="2 3">
    <name type="scientific">Plebeiibacterium sediminum</name>
    <dbReference type="NCBI Taxonomy" id="2992112"/>
    <lineage>
        <taxon>Bacteria</taxon>
        <taxon>Pseudomonadati</taxon>
        <taxon>Bacteroidota</taxon>
        <taxon>Bacteroidia</taxon>
        <taxon>Marinilabiliales</taxon>
        <taxon>Marinilabiliaceae</taxon>
        <taxon>Plebeiibacterium</taxon>
    </lineage>
</organism>
<name>A0AAE3M1H7_9BACT</name>
<dbReference type="Proteomes" id="UP001209229">
    <property type="component" value="Unassembled WGS sequence"/>
</dbReference>
<comment type="caution">
    <text evidence="2">The sequence shown here is derived from an EMBL/GenBank/DDBJ whole genome shotgun (WGS) entry which is preliminary data.</text>
</comment>
<keyword evidence="1" id="KW-1133">Transmembrane helix</keyword>
<dbReference type="AlphaFoldDB" id="A0AAE3M1H7"/>
<accession>A0AAE3M1H7</accession>
<dbReference type="EMBL" id="JAPDPJ010000001">
    <property type="protein sequence ID" value="MCW3785196.1"/>
    <property type="molecule type" value="Genomic_DNA"/>
</dbReference>
<keyword evidence="1" id="KW-0812">Transmembrane</keyword>
<evidence type="ECO:0000313" key="3">
    <source>
        <dbReference type="Proteomes" id="UP001209229"/>
    </source>
</evidence>
<feature type="transmembrane region" description="Helical" evidence="1">
    <location>
        <begin position="119"/>
        <end position="136"/>
    </location>
</feature>
<feature type="transmembrane region" description="Helical" evidence="1">
    <location>
        <begin position="142"/>
        <end position="159"/>
    </location>
</feature>
<dbReference type="InterPro" id="IPR032531">
    <property type="entry name" value="DUF4956"/>
</dbReference>
<feature type="transmembrane region" description="Helical" evidence="1">
    <location>
        <begin position="70"/>
        <end position="89"/>
    </location>
</feature>
<evidence type="ECO:0000256" key="1">
    <source>
        <dbReference type="SAM" id="Phobius"/>
    </source>
</evidence>
<feature type="transmembrane region" description="Helical" evidence="1">
    <location>
        <begin position="42"/>
        <end position="61"/>
    </location>
</feature>
<dbReference type="Pfam" id="PF16316">
    <property type="entry name" value="DUF4956"/>
    <property type="match status" value="1"/>
</dbReference>
<evidence type="ECO:0000313" key="2">
    <source>
        <dbReference type="EMBL" id="MCW3785196.1"/>
    </source>
</evidence>
<sequence>MANLIYQLFDYKINLLSAMGGWDEKLSLFGIQIIDISGFTELAVRFLFNTVLLLVVVHFIYAKNSRRKDFYFSYLSIGVIVFLLCFLLNSVKLELGFAMGLFAIFGIIRYRTDAIPIKEMTYLFIVIGISVMNALAHSKLSYSELVFTNVIIIAGLWFLEKRLSLKQEQSVTLIYEKIENIHKHNSSELLDDLRDRTGININRYEINKIDFLRDVAEITLYFHVNGNIQHKE</sequence>